<name>A0A1G5WBJ0_9EURY</name>
<reference evidence="2 3" key="1">
    <citation type="submission" date="2016-10" db="EMBL/GenBank/DDBJ databases">
        <authorList>
            <person name="Varghese N."/>
            <person name="Submissions S."/>
        </authorList>
    </citation>
    <scope>NUCLEOTIDE SEQUENCE [LARGE SCALE GENOMIC DNA]</scope>
    <source>
        <strain evidence="2 3">DSM 16643</strain>
    </source>
</reference>
<dbReference type="OrthoDB" id="46222at2157"/>
<feature type="domain" description="Glycosyltransferase 2-like" evidence="1">
    <location>
        <begin position="136"/>
        <end position="260"/>
    </location>
</feature>
<dbReference type="PANTHER" id="PTHR43179">
    <property type="entry name" value="RHAMNOSYLTRANSFERASE WBBL"/>
    <property type="match status" value="1"/>
</dbReference>
<dbReference type="AlphaFoldDB" id="A0A1G5WBJ0"/>
<dbReference type="GO" id="GO:0016740">
    <property type="term" value="F:transferase activity"/>
    <property type="evidence" value="ECO:0007669"/>
    <property type="project" value="UniProtKB-KW"/>
</dbReference>
<dbReference type="PANTHER" id="PTHR43179:SF7">
    <property type="entry name" value="RHAMNOSYLTRANSFERASE WBBL"/>
    <property type="match status" value="1"/>
</dbReference>
<keyword evidence="3" id="KW-1185">Reference proteome</keyword>
<dbReference type="SUPFAM" id="SSF53448">
    <property type="entry name" value="Nucleotide-diphospho-sugar transferases"/>
    <property type="match status" value="1"/>
</dbReference>
<sequence length="532" mass="61346">MGKNIFKLLSSSKFDYKSSIMHRKYYDEIVKSGLFDAEFYSNTYSDVSGDELTHYLSKGHKQGKLPSLEFDTDSYLRAYNDVGYSGVNPVLHYVAYGKKEGRYYQPAYCVRRKKEICETNLAFLSNYEFDEEPLVSIIILNRNGIGHLRRLFKDFDDKTNYSNYEIIVVDNASTDDSVSYLKSLDLPIRIIENDINVSFSKGNNDAAKIANGRYLLLLNNDIEPTYGWLNELVGTMYYNDDVASVGAKLVFPYYFNSNRHLSYKIQHSGDIFAERMSPCCLYAINKSDSRLDIFDSLLTCNKRCVAVTGAVNLIDKKVFDELNGLDEDYVYGLEDVDFCLKLHKKGCRILLAGNALLFHHESSTRVKSESYFENDKHNYEVFWNKWGQYLSREMLLDKLHSTGFFTEKHLKITIIDEKGSSNKELISDISKKFNEHDFTVELIADMENNYIGNSSDILISFTDKYDLNNIISRDDIVKVIVNDSDLKTDDYDISVSFNGQESNSLHSIVIENDFAEEFLEKLEKIILDDYEF</sequence>
<dbReference type="RefSeq" id="WP_149731843.1">
    <property type="nucleotide sequence ID" value="NZ_FMXB01000009.1"/>
</dbReference>
<keyword evidence="2" id="KW-0808">Transferase</keyword>
<dbReference type="Gene3D" id="3.90.550.10">
    <property type="entry name" value="Spore Coat Polysaccharide Biosynthesis Protein SpsA, Chain A"/>
    <property type="match status" value="1"/>
</dbReference>
<protein>
    <submittedName>
        <fullName evidence="2">Glycosyltransferase, GT2 family</fullName>
    </submittedName>
</protein>
<dbReference type="EMBL" id="FMXB01000009">
    <property type="protein sequence ID" value="SDA55488.1"/>
    <property type="molecule type" value="Genomic_DNA"/>
</dbReference>
<accession>A0A1G5WBJ0</accession>
<dbReference type="Proteomes" id="UP000323439">
    <property type="component" value="Unassembled WGS sequence"/>
</dbReference>
<proteinExistence type="predicted"/>
<organism evidence="2 3">
    <name type="scientific">Methanobrevibacter millerae</name>
    <dbReference type="NCBI Taxonomy" id="230361"/>
    <lineage>
        <taxon>Archaea</taxon>
        <taxon>Methanobacteriati</taxon>
        <taxon>Methanobacteriota</taxon>
        <taxon>Methanomada group</taxon>
        <taxon>Methanobacteria</taxon>
        <taxon>Methanobacteriales</taxon>
        <taxon>Methanobacteriaceae</taxon>
        <taxon>Methanobrevibacter</taxon>
    </lineage>
</organism>
<evidence type="ECO:0000313" key="2">
    <source>
        <dbReference type="EMBL" id="SDA55488.1"/>
    </source>
</evidence>
<evidence type="ECO:0000313" key="3">
    <source>
        <dbReference type="Proteomes" id="UP000323439"/>
    </source>
</evidence>
<dbReference type="InterPro" id="IPR001173">
    <property type="entry name" value="Glyco_trans_2-like"/>
</dbReference>
<evidence type="ECO:0000259" key="1">
    <source>
        <dbReference type="Pfam" id="PF00535"/>
    </source>
</evidence>
<dbReference type="CDD" id="cd04186">
    <property type="entry name" value="GT_2_like_c"/>
    <property type="match status" value="1"/>
</dbReference>
<dbReference type="InterPro" id="IPR029044">
    <property type="entry name" value="Nucleotide-diphossugar_trans"/>
</dbReference>
<dbReference type="Pfam" id="PF00535">
    <property type="entry name" value="Glycos_transf_2"/>
    <property type="match status" value="1"/>
</dbReference>
<gene>
    <name evidence="2" type="ORF">SAMN02910315_01290</name>
</gene>